<evidence type="ECO:0000259" key="3">
    <source>
        <dbReference type="SMART" id="SM00062"/>
    </source>
</evidence>
<keyword evidence="2" id="KW-0472">Membrane</keyword>
<dbReference type="RefSeq" id="WP_085783585.1">
    <property type="nucleotide sequence ID" value="NZ_CP008743.1"/>
</dbReference>
<dbReference type="Pfam" id="PF00497">
    <property type="entry name" value="SBP_bac_3"/>
    <property type="match status" value="1"/>
</dbReference>
<keyword evidence="1" id="KW-0732">Signal</keyword>
<organism evidence="4 5">
    <name type="scientific">Candidatus Nucleicultrix amoebiphila FS5</name>
    <dbReference type="NCBI Taxonomy" id="1414854"/>
    <lineage>
        <taxon>Bacteria</taxon>
        <taxon>Pseudomonadati</taxon>
        <taxon>Pseudomonadota</taxon>
        <taxon>Alphaproteobacteria</taxon>
        <taxon>Holosporales</taxon>
        <taxon>Candidatus Nucleicultricaceae</taxon>
        <taxon>Candidatus Nucleicultrix</taxon>
    </lineage>
</organism>
<dbReference type="InterPro" id="IPR005115">
    <property type="entry name" value="Gly_transporter"/>
</dbReference>
<keyword evidence="2" id="KW-0812">Transmembrane</keyword>
<dbReference type="PANTHER" id="PTHR35936">
    <property type="entry name" value="MEMBRANE-BOUND LYTIC MUREIN TRANSGLYCOSYLASE F"/>
    <property type="match status" value="1"/>
</dbReference>
<dbReference type="EMBL" id="CP008743">
    <property type="protein sequence ID" value="ARN84220.1"/>
    <property type="molecule type" value="Genomic_DNA"/>
</dbReference>
<gene>
    <name evidence="4" type="ORF">GQ61_01425</name>
</gene>
<dbReference type="OrthoDB" id="9791874at2"/>
<feature type="transmembrane region" description="Helical" evidence="2">
    <location>
        <begin position="284"/>
        <end position="304"/>
    </location>
</feature>
<feature type="domain" description="Solute-binding protein family 3/N-terminal" evidence="3">
    <location>
        <begin position="38"/>
        <end position="274"/>
    </location>
</feature>
<feature type="transmembrane region" description="Helical" evidence="2">
    <location>
        <begin position="417"/>
        <end position="437"/>
    </location>
</feature>
<protein>
    <recommendedName>
        <fullName evidence="3">Solute-binding protein family 3/N-terminal domain-containing protein</fullName>
    </recommendedName>
</protein>
<feature type="transmembrane region" description="Helical" evidence="2">
    <location>
        <begin position="449"/>
        <end position="466"/>
    </location>
</feature>
<feature type="transmembrane region" description="Helical" evidence="2">
    <location>
        <begin position="478"/>
        <end position="501"/>
    </location>
</feature>
<feature type="transmembrane region" description="Helical" evidence="2">
    <location>
        <begin position="311"/>
        <end position="334"/>
    </location>
</feature>
<dbReference type="SUPFAM" id="SSF53850">
    <property type="entry name" value="Periplasmic binding protein-like II"/>
    <property type="match status" value="1"/>
</dbReference>
<keyword evidence="2" id="KW-1133">Transmembrane helix</keyword>
<dbReference type="STRING" id="1414854.GQ61_01425"/>
<evidence type="ECO:0000256" key="1">
    <source>
        <dbReference type="ARBA" id="ARBA00022729"/>
    </source>
</evidence>
<dbReference type="SMART" id="SM00062">
    <property type="entry name" value="PBPb"/>
    <property type="match status" value="1"/>
</dbReference>
<accession>A0A1W6N2X8</accession>
<feature type="transmembrane region" description="Helical" evidence="2">
    <location>
        <begin position="388"/>
        <end position="411"/>
    </location>
</feature>
<dbReference type="Proteomes" id="UP000237351">
    <property type="component" value="Chromosome"/>
</dbReference>
<dbReference type="PANTHER" id="PTHR35936:SF19">
    <property type="entry name" value="AMINO-ACID-BINDING PROTEIN YXEM-RELATED"/>
    <property type="match status" value="1"/>
</dbReference>
<dbReference type="InterPro" id="IPR001638">
    <property type="entry name" value="Solute-binding_3/MltF_N"/>
</dbReference>
<keyword evidence="5" id="KW-1185">Reference proteome</keyword>
<name>A0A1W6N2X8_9PROT</name>
<dbReference type="Gene3D" id="3.40.190.10">
    <property type="entry name" value="Periplasmic binding protein-like II"/>
    <property type="match status" value="2"/>
</dbReference>
<evidence type="ECO:0000313" key="4">
    <source>
        <dbReference type="EMBL" id="ARN84220.1"/>
    </source>
</evidence>
<dbReference type="AlphaFoldDB" id="A0A1W6N2X8"/>
<proteinExistence type="predicted"/>
<dbReference type="KEGG" id="naf:GQ61_01425"/>
<sequence>MKMNFLQHNKYYQYVLMVSLYVAVAIFLCAPLKAQDEVIKTGWFPFEPYMYVKETQGFSQLTGLDIKMIEALSQHLGVKPDFSVVQWKQFLSDIKSGQRLIAPFATKTKERSEWAYFSIPYRFEENALFVKYGSSLEFKNVQSFVDMAKKTGFRLGIMDGFVYASDAINDFINDPQYQHQIMRAKFENDNLNNLLKDKIDGFLTDRLVGATLIWRSGHSKDVEERYLGVSTPIHFLISKKLGSPEFLEKVNKAIQEMKASGEHRKIMREYILPVLLMQTIDRPWFLWIEVLAIIAFVIAGMMIADKENFSVLATFGLAIVPSFGGGLIRDIIVGRTPVGILVTPRYVYIVIIAFLTVLFFINVYDFLRHKMKLFVIDKYVPSKAEITRLIQLLDAMGTSAFTVIGVLVAVLGKADPLWIWGPLFAVMTGVGGSTMRNALAGYRALGNELTYAEIPLLCGLGLSLYLDNQVEHVDPTQILLVVLLTIFIGFLMHVFVYHWNIPSIKIHLFKKIPPS</sequence>
<evidence type="ECO:0000313" key="5">
    <source>
        <dbReference type="Proteomes" id="UP000237351"/>
    </source>
</evidence>
<dbReference type="Pfam" id="PF03458">
    <property type="entry name" value="Gly_transporter"/>
    <property type="match status" value="2"/>
</dbReference>
<reference evidence="4 5" key="1">
    <citation type="submission" date="2014-06" db="EMBL/GenBank/DDBJ databases">
        <title>The genome of the endonuclear symbiont Nucleicultrix amoebiphila.</title>
        <authorList>
            <person name="Schulz F."/>
            <person name="Horn M."/>
        </authorList>
    </citation>
    <scope>NUCLEOTIDE SEQUENCE [LARGE SCALE GENOMIC DNA]</scope>
    <source>
        <strain evidence="4 5">FS5</strain>
    </source>
</reference>
<evidence type="ECO:0000256" key="2">
    <source>
        <dbReference type="SAM" id="Phobius"/>
    </source>
</evidence>
<feature type="transmembrane region" description="Helical" evidence="2">
    <location>
        <begin position="346"/>
        <end position="367"/>
    </location>
</feature>